<dbReference type="RefSeq" id="WP_011583689.1">
    <property type="nucleotide sequence ID" value="NC_008255.1"/>
</dbReference>
<protein>
    <submittedName>
        <fullName evidence="1">Uncharacterized protein</fullName>
    </submittedName>
</protein>
<proteinExistence type="predicted"/>
<reference evidence="1 2" key="1">
    <citation type="journal article" date="2007" name="Appl. Environ. Microbiol.">
        <title>Genome sequence of the cellulolytic gliding bacterium Cytophaga hutchinsonii.</title>
        <authorList>
            <person name="Xie G."/>
            <person name="Bruce D.C."/>
            <person name="Challacombe J.F."/>
            <person name="Chertkov O."/>
            <person name="Detter J.C."/>
            <person name="Gilna P."/>
            <person name="Han C.S."/>
            <person name="Lucas S."/>
            <person name="Misra M."/>
            <person name="Myers G.L."/>
            <person name="Richardson P."/>
            <person name="Tapia R."/>
            <person name="Thayer N."/>
            <person name="Thompson L.S."/>
            <person name="Brettin T.S."/>
            <person name="Henrissat B."/>
            <person name="Wilson D.B."/>
            <person name="McBride M.J."/>
        </authorList>
    </citation>
    <scope>NUCLEOTIDE SEQUENCE [LARGE SCALE GENOMIC DNA]</scope>
    <source>
        <strain evidence="2">ATCC 33406 / DSM 1761 / CIP 103989 / NBRC 15051 / NCIMB 9469 / D465</strain>
    </source>
</reference>
<name>A0A6N4SMS6_CYTH3</name>
<dbReference type="Proteomes" id="UP000001822">
    <property type="component" value="Chromosome"/>
</dbReference>
<dbReference type="AlphaFoldDB" id="A0A6N4SMS6"/>
<dbReference type="KEGG" id="chu:CHU_0282"/>
<keyword evidence="2" id="KW-1185">Reference proteome</keyword>
<gene>
    <name evidence="1" type="ordered locus">CHU_0282</name>
</gene>
<sequence>MPPRFMYSRIFPVLFFLSAIHQTTFGQGCSDAGFCTMGAMRPNQTFSHKAAVKLRSVEFLQYAGVTKFHDVILTSLVDINIGIGKRGSAQIKLPYTCVSGSLANTSGTADISLAYTHAVLVKDTYQLLGTLGGKLPTNNADKLSSDGRPLPMYYQTSLGTNDLVVGLSFITRKWLLATGYQHAFNQIGNDFRWSEWNSSAQRTEALEYPPSWNLKRGSDVMFRIERNFRSTKWNAYLGLLTIYRITPDQVSKGTSENRVEVPNTTGPAITALSGAGYRFSTAVALKAMVGVKIINRDTNPDGLSREFVSSLSVEIRL</sequence>
<evidence type="ECO:0000313" key="2">
    <source>
        <dbReference type="Proteomes" id="UP000001822"/>
    </source>
</evidence>
<dbReference type="PROSITE" id="PS51257">
    <property type="entry name" value="PROKAR_LIPOPROTEIN"/>
    <property type="match status" value="1"/>
</dbReference>
<organism evidence="1 2">
    <name type="scientific">Cytophaga hutchinsonii (strain ATCC 33406 / DSM 1761 / CIP 103989 / NBRC 15051 / NCIMB 9469 / D465)</name>
    <dbReference type="NCBI Taxonomy" id="269798"/>
    <lineage>
        <taxon>Bacteria</taxon>
        <taxon>Pseudomonadati</taxon>
        <taxon>Bacteroidota</taxon>
        <taxon>Cytophagia</taxon>
        <taxon>Cytophagales</taxon>
        <taxon>Cytophagaceae</taxon>
        <taxon>Cytophaga</taxon>
    </lineage>
</organism>
<evidence type="ECO:0000313" key="1">
    <source>
        <dbReference type="EMBL" id="ABG57573.1"/>
    </source>
</evidence>
<dbReference type="EMBL" id="CP000383">
    <property type="protein sequence ID" value="ABG57573.1"/>
    <property type="molecule type" value="Genomic_DNA"/>
</dbReference>
<accession>A0A6N4SMS6</accession>